<organism evidence="1">
    <name type="scientific">Rhizophora mucronata</name>
    <name type="common">Asiatic mangrove</name>
    <dbReference type="NCBI Taxonomy" id="61149"/>
    <lineage>
        <taxon>Eukaryota</taxon>
        <taxon>Viridiplantae</taxon>
        <taxon>Streptophyta</taxon>
        <taxon>Embryophyta</taxon>
        <taxon>Tracheophyta</taxon>
        <taxon>Spermatophyta</taxon>
        <taxon>Magnoliopsida</taxon>
        <taxon>eudicotyledons</taxon>
        <taxon>Gunneridae</taxon>
        <taxon>Pentapetalae</taxon>
        <taxon>rosids</taxon>
        <taxon>fabids</taxon>
        <taxon>Malpighiales</taxon>
        <taxon>Rhizophoraceae</taxon>
        <taxon>Rhizophora</taxon>
    </lineage>
</organism>
<accession>A0A2P2QK54</accession>
<dbReference type="AlphaFoldDB" id="A0A2P2QK54"/>
<protein>
    <submittedName>
        <fullName evidence="1">Uncharacterized protein</fullName>
    </submittedName>
</protein>
<sequence>MMLEMLIVSSSATIIPFNF</sequence>
<name>A0A2P2QK54_RHIMU</name>
<evidence type="ECO:0000313" key="1">
    <source>
        <dbReference type="EMBL" id="MBX67380.1"/>
    </source>
</evidence>
<reference evidence="1" key="1">
    <citation type="submission" date="2018-02" db="EMBL/GenBank/DDBJ databases">
        <title>Rhizophora mucronata_Transcriptome.</title>
        <authorList>
            <person name="Meera S.P."/>
            <person name="Sreeshan A."/>
            <person name="Augustine A."/>
        </authorList>
    </citation>
    <scope>NUCLEOTIDE SEQUENCE</scope>
    <source>
        <tissue evidence="1">Leaf</tissue>
    </source>
</reference>
<dbReference type="EMBL" id="GGEC01086896">
    <property type="protein sequence ID" value="MBX67380.1"/>
    <property type="molecule type" value="Transcribed_RNA"/>
</dbReference>
<proteinExistence type="predicted"/>